<feature type="transmembrane region" description="Helical" evidence="1">
    <location>
        <begin position="106"/>
        <end position="124"/>
    </location>
</feature>
<organism evidence="2 3">
    <name type="scientific">Elizabethkingia miricola</name>
    <name type="common">Chryseobacterium miricola</name>
    <dbReference type="NCBI Taxonomy" id="172045"/>
    <lineage>
        <taxon>Bacteria</taxon>
        <taxon>Pseudomonadati</taxon>
        <taxon>Bacteroidota</taxon>
        <taxon>Flavobacteriia</taxon>
        <taxon>Flavobacteriales</taxon>
        <taxon>Weeksellaceae</taxon>
        <taxon>Elizabethkingia</taxon>
    </lineage>
</organism>
<dbReference type="EMBL" id="JAUCQJ010000002">
    <property type="protein sequence ID" value="MDQ8748337.1"/>
    <property type="molecule type" value="Genomic_DNA"/>
</dbReference>
<dbReference type="RefSeq" id="WP_309046288.1">
    <property type="nucleotide sequence ID" value="NZ_JAUCQJ010000002.1"/>
</dbReference>
<feature type="transmembrane region" description="Helical" evidence="1">
    <location>
        <begin position="37"/>
        <end position="58"/>
    </location>
</feature>
<name>A0ABD5B334_ELIMR</name>
<keyword evidence="1" id="KW-0472">Membrane</keyword>
<protein>
    <submittedName>
        <fullName evidence="2">Uncharacterized protein</fullName>
    </submittedName>
</protein>
<comment type="caution">
    <text evidence="2">The sequence shown here is derived from an EMBL/GenBank/DDBJ whole genome shotgun (WGS) entry which is preliminary data.</text>
</comment>
<accession>A0ABD5B334</accession>
<evidence type="ECO:0000256" key="1">
    <source>
        <dbReference type="SAM" id="Phobius"/>
    </source>
</evidence>
<keyword evidence="1" id="KW-0812">Transmembrane</keyword>
<proteinExistence type="predicted"/>
<reference evidence="2 3" key="1">
    <citation type="submission" date="2023-06" db="EMBL/GenBank/DDBJ databases">
        <title>Nosocomial Elizabethkingia miricola genome.</title>
        <authorList>
            <person name="Morgado S."/>
            <person name="Fonseca E."/>
            <person name="Freitas F."/>
            <person name="Vicente A.C."/>
        </authorList>
    </citation>
    <scope>NUCLEOTIDE SEQUENCE [LARGE SCALE GENOMIC DNA]</scope>
    <source>
        <strain evidence="2 3">EM15</strain>
    </source>
</reference>
<dbReference type="Proteomes" id="UP001239265">
    <property type="component" value="Unassembled WGS sequence"/>
</dbReference>
<evidence type="ECO:0000313" key="3">
    <source>
        <dbReference type="Proteomes" id="UP001239265"/>
    </source>
</evidence>
<evidence type="ECO:0000313" key="2">
    <source>
        <dbReference type="EMBL" id="MDQ8748337.1"/>
    </source>
</evidence>
<keyword evidence="1" id="KW-1133">Transmembrane helix</keyword>
<feature type="transmembrane region" description="Helical" evidence="1">
    <location>
        <begin position="78"/>
        <end position="99"/>
    </location>
</feature>
<dbReference type="AlphaFoldDB" id="A0ABD5B334"/>
<feature type="transmembrane region" description="Helical" evidence="1">
    <location>
        <begin position="136"/>
        <end position="156"/>
    </location>
</feature>
<sequence length="184" mass="21354">MELQQKQIQTEERCQSQLTDQKLSHQEKLDLRKNKRIKTVCTIFGTILLFICGLLPFLDNIIATLLPNLTNSKVEDYVSFNAAVWALSMSIAPVIIIAATFLRPYFLAYAFPVFSFTASFLAYFKAYIGLGFDLMSTLYFMAFGVTLIFMLIFWMFKRYIKSINLADKIQENTINLLYEEIYKK</sequence>
<gene>
    <name evidence="2" type="ORF">QT385_06790</name>
</gene>